<dbReference type="OrthoDB" id="9808768at2"/>
<dbReference type="SUPFAM" id="SSF75553">
    <property type="entry name" value="Smc hinge domain"/>
    <property type="match status" value="1"/>
</dbReference>
<comment type="subunit">
    <text evidence="6">Homodimer.</text>
</comment>
<dbReference type="RefSeq" id="WP_088919849.1">
    <property type="nucleotide sequence ID" value="NZ_CP018632.1"/>
</dbReference>
<dbReference type="NCBIfam" id="TIGR02168">
    <property type="entry name" value="SMC_prok_B"/>
    <property type="match status" value="1"/>
</dbReference>
<feature type="compositionally biased region" description="Basic and acidic residues" evidence="7">
    <location>
        <begin position="462"/>
        <end position="477"/>
    </location>
</feature>
<dbReference type="GO" id="GO:0005524">
    <property type="term" value="F:ATP binding"/>
    <property type="evidence" value="ECO:0007669"/>
    <property type="project" value="UniProtKB-UniRule"/>
</dbReference>
<dbReference type="GO" id="GO:0005694">
    <property type="term" value="C:chromosome"/>
    <property type="evidence" value="ECO:0007669"/>
    <property type="project" value="InterPro"/>
</dbReference>
<dbReference type="InterPro" id="IPR027417">
    <property type="entry name" value="P-loop_NTPase"/>
</dbReference>
<accession>A0A2Z2NTS4</accession>
<feature type="coiled-coil region" evidence="6">
    <location>
        <begin position="660"/>
        <end position="841"/>
    </location>
</feature>
<dbReference type="GO" id="GO:0007059">
    <property type="term" value="P:chromosome segregation"/>
    <property type="evidence" value="ECO:0007669"/>
    <property type="project" value="UniProtKB-UniRule"/>
</dbReference>
<protein>
    <recommendedName>
        <fullName evidence="6">Chromosome partition protein Smc</fullName>
    </recommendedName>
</protein>
<dbReference type="SUPFAM" id="SSF52540">
    <property type="entry name" value="P-loop containing nucleoside triphosphate hydrolases"/>
    <property type="match status" value="1"/>
</dbReference>
<dbReference type="GO" id="GO:0005737">
    <property type="term" value="C:cytoplasm"/>
    <property type="evidence" value="ECO:0007669"/>
    <property type="project" value="UniProtKB-SubCell"/>
</dbReference>
<dbReference type="AlphaFoldDB" id="A0A2Z2NTS4"/>
<evidence type="ECO:0000256" key="2">
    <source>
        <dbReference type="ARBA" id="ARBA00022741"/>
    </source>
</evidence>
<dbReference type="GO" id="GO:0007062">
    <property type="term" value="P:sister chromatid cohesion"/>
    <property type="evidence" value="ECO:0007669"/>
    <property type="project" value="InterPro"/>
</dbReference>
<keyword evidence="4 6" id="KW-0175">Coiled coil</keyword>
<evidence type="ECO:0000256" key="1">
    <source>
        <dbReference type="ARBA" id="ARBA00022490"/>
    </source>
</evidence>
<evidence type="ECO:0000259" key="8">
    <source>
        <dbReference type="SMART" id="SM00968"/>
    </source>
</evidence>
<dbReference type="Pfam" id="PF06470">
    <property type="entry name" value="SMC_hinge"/>
    <property type="match status" value="1"/>
</dbReference>
<evidence type="ECO:0000256" key="7">
    <source>
        <dbReference type="SAM" id="MobiDB-lite"/>
    </source>
</evidence>
<keyword evidence="3 6" id="KW-0067">ATP-binding</keyword>
<keyword evidence="2 6" id="KW-0547">Nucleotide-binding</keyword>
<feature type="coiled-coil region" evidence="6">
    <location>
        <begin position="170"/>
        <end position="218"/>
    </location>
</feature>
<dbReference type="Pfam" id="PF02463">
    <property type="entry name" value="SMC_N"/>
    <property type="match status" value="1"/>
</dbReference>
<evidence type="ECO:0000256" key="6">
    <source>
        <dbReference type="HAMAP-Rule" id="MF_01894"/>
    </source>
</evidence>
<dbReference type="InterPro" id="IPR024704">
    <property type="entry name" value="SMC"/>
</dbReference>
<dbReference type="HAMAP" id="MF_01894">
    <property type="entry name" value="Smc_prok"/>
    <property type="match status" value="1"/>
</dbReference>
<keyword evidence="5 6" id="KW-0238">DNA-binding</keyword>
<dbReference type="GO" id="GO:0003677">
    <property type="term" value="F:DNA binding"/>
    <property type="evidence" value="ECO:0007669"/>
    <property type="project" value="UniProtKB-UniRule"/>
</dbReference>
<feature type="binding site" evidence="6">
    <location>
        <begin position="32"/>
        <end position="39"/>
    </location>
    <ligand>
        <name>ATP</name>
        <dbReference type="ChEBI" id="CHEBI:30616"/>
    </ligand>
</feature>
<dbReference type="SMART" id="SM00968">
    <property type="entry name" value="SMC_hinge"/>
    <property type="match status" value="1"/>
</dbReference>
<dbReference type="Proteomes" id="UP000250079">
    <property type="component" value="Chromosome"/>
</dbReference>
<dbReference type="Gene3D" id="3.40.50.300">
    <property type="entry name" value="P-loop containing nucleotide triphosphate hydrolases"/>
    <property type="match status" value="2"/>
</dbReference>
<dbReference type="GO" id="GO:0006260">
    <property type="term" value="P:DNA replication"/>
    <property type="evidence" value="ECO:0007669"/>
    <property type="project" value="UniProtKB-UniRule"/>
</dbReference>
<evidence type="ECO:0000256" key="3">
    <source>
        <dbReference type="ARBA" id="ARBA00022840"/>
    </source>
</evidence>
<feature type="region of interest" description="Disordered" evidence="7">
    <location>
        <begin position="445"/>
        <end position="477"/>
    </location>
</feature>
<keyword evidence="1 6" id="KW-0963">Cytoplasm</keyword>
<feature type="coiled-coil region" evidence="6">
    <location>
        <begin position="244"/>
        <end position="278"/>
    </location>
</feature>
<evidence type="ECO:0000313" key="9">
    <source>
        <dbReference type="EMBL" id="ASJ74876.1"/>
    </source>
</evidence>
<dbReference type="GO" id="GO:0016887">
    <property type="term" value="F:ATP hydrolysis activity"/>
    <property type="evidence" value="ECO:0007669"/>
    <property type="project" value="InterPro"/>
</dbReference>
<dbReference type="InterPro" id="IPR003395">
    <property type="entry name" value="RecF/RecN/SMC_N"/>
</dbReference>
<comment type="function">
    <text evidence="6">Required for chromosome condensation and partitioning.</text>
</comment>
<gene>
    <name evidence="9" type="primary">smc_3</name>
    <name evidence="6" type="synonym">smc</name>
    <name evidence="9" type="ORF">IMCC3135_24035</name>
</gene>
<feature type="coiled-coil region" evidence="6">
    <location>
        <begin position="873"/>
        <end position="907"/>
    </location>
</feature>
<comment type="domain">
    <text evidence="6">Contains large globular domains required for ATP hydrolysis at each terminus and a third globular domain forming a flexible hinge near the middle of the molecule. These domains are separated by coiled-coil structures.</text>
</comment>
<dbReference type="GO" id="GO:0030261">
    <property type="term" value="P:chromosome condensation"/>
    <property type="evidence" value="ECO:0007669"/>
    <property type="project" value="InterPro"/>
</dbReference>
<evidence type="ECO:0000256" key="5">
    <source>
        <dbReference type="ARBA" id="ARBA00023125"/>
    </source>
</evidence>
<comment type="similarity">
    <text evidence="6">Belongs to the SMC family.</text>
</comment>
<dbReference type="InterPro" id="IPR010935">
    <property type="entry name" value="SMC_hinge"/>
</dbReference>
<dbReference type="PIRSF" id="PIRSF005719">
    <property type="entry name" value="SMC"/>
    <property type="match status" value="1"/>
</dbReference>
<organism evidence="9 10">
    <name type="scientific">Granulosicoccus antarcticus IMCC3135</name>
    <dbReference type="NCBI Taxonomy" id="1192854"/>
    <lineage>
        <taxon>Bacteria</taxon>
        <taxon>Pseudomonadati</taxon>
        <taxon>Pseudomonadota</taxon>
        <taxon>Gammaproteobacteria</taxon>
        <taxon>Chromatiales</taxon>
        <taxon>Granulosicoccaceae</taxon>
        <taxon>Granulosicoccus</taxon>
    </lineage>
</organism>
<dbReference type="PANTHER" id="PTHR43977">
    <property type="entry name" value="STRUCTURAL MAINTENANCE OF CHROMOSOMES PROTEIN 3"/>
    <property type="match status" value="1"/>
</dbReference>
<dbReference type="EMBL" id="CP018632">
    <property type="protein sequence ID" value="ASJ74876.1"/>
    <property type="molecule type" value="Genomic_DNA"/>
</dbReference>
<feature type="domain" description="SMC hinge" evidence="8">
    <location>
        <begin position="521"/>
        <end position="620"/>
    </location>
</feature>
<dbReference type="KEGG" id="gai:IMCC3135_24035"/>
<sequence length="1169" mass="132112">MRLSRIKIAGFKSFVDPTDIKLPSQLVGIVGPNGCGKSNTIDAVRWVMGESSAKHLRGESMDDVIFVGSSTRKPVGHASVELVFDNSDGSLGGEYSQYAEISIRREVSRDGQSKYALNNVRCRRRDIRDIFLGTGLGPRSYAIIEQGMISRLIEAKPEELRVYLEEAAGISKYKERRKETETRIRHTRDNLDRLDDLREEVDKQLAHLKRQASTAERYQRLKGEERQKRGELLVLRRLDFEKSRDQQSLKTSELEKELEAIIAELRAAESSIELARAQQTEASESFSTVQAEFYRIGGEVARIEQTIEHTRETRHQQSRELADVDKSLEESLTHLRDDTARIAEIAETLENDQPAFDLLKDSQKHSAELLLRAEAELQEWQTRNDTFNRRFSDVSQTAQVERSRIEQFERSLANADTRLNRLREERQSLDLTPFHEKIEMALEQQMEASEEEERLQESLSHASEKQQIQKESIRQRSEQLDQARSRVQSGLGRLASLEALQQAALEPDSNVKDSWLHTHDLQDLPRLAQSITADAGWERAVELVLGPHLEAVCVDGDQIIERCLQDMPAAQLTLVNAAANDGGTPASSMLASKVQGSVPLSDLLAGIHAAQDLNEALRIRASLGPGETVVTPDGLWMGASWLRVARGEAQDSVLLRATEITELKAELAELDIRAAQLTDELAELSQQQDELETRRETQLHAFNDAVRNHSQVSSAIAADRQRLEQGERRTRTLDEELAEIEQAREQEVLQLEDAAERKLEAVEQLEELEQEKARISEEHELLRATLSQAREQRDADRDAGQELAIRVESMRSARVATEKNLTRMQERIRQLSERQSALNSMLTSEDDGEDPLVALEAGLQQHLAGKLASDNAMRTAREQLDSIEHRLREHEQARQRHDTRAQSMREKVQSERMAAQEVLVRLKTLDEQLAEHDYKVMDILESLTEEANIQDWATELERLERQIQRLGPINLAAIDELAEQSERKQYLDDQHQDVTEALATLERAIAKIDRETRSRFKDTFDKVNAKVEEFFPRLFGGGHGSLQMTGDDLLSTGVSVNAQPPGKRVSNIQLLSGGEKALTAVALVFAFFELNPSPFCMLDEVDAPLDDANVGRFCELVKEMSERVQFIFITHNKVTMEMAQQLMGVTMNEPGVSRLVTVDVHEAAEMVGA</sequence>
<keyword evidence="10" id="KW-1185">Reference proteome</keyword>
<dbReference type="InterPro" id="IPR036277">
    <property type="entry name" value="SMC_hinge_sf"/>
</dbReference>
<comment type="subcellular location">
    <subcellularLocation>
        <location evidence="6">Cytoplasm</location>
    </subcellularLocation>
</comment>
<name>A0A2Z2NTS4_9GAMM</name>
<dbReference type="InterPro" id="IPR011890">
    <property type="entry name" value="SMC_prok"/>
</dbReference>
<reference evidence="9 10" key="1">
    <citation type="submission" date="2016-12" db="EMBL/GenBank/DDBJ databases">
        <authorList>
            <person name="Song W.-J."/>
            <person name="Kurnit D.M."/>
        </authorList>
    </citation>
    <scope>NUCLEOTIDE SEQUENCE [LARGE SCALE GENOMIC DNA]</scope>
    <source>
        <strain evidence="9 10">IMCC3135</strain>
    </source>
</reference>
<proteinExistence type="inferred from homology"/>
<dbReference type="CDD" id="cd03278">
    <property type="entry name" value="ABC_SMC_barmotin"/>
    <property type="match status" value="2"/>
</dbReference>
<evidence type="ECO:0000313" key="10">
    <source>
        <dbReference type="Proteomes" id="UP000250079"/>
    </source>
</evidence>
<evidence type="ECO:0000256" key="4">
    <source>
        <dbReference type="ARBA" id="ARBA00023054"/>
    </source>
</evidence>